<dbReference type="UniPathway" id="UPA00359">
    <property type="reaction ID" value="UER00482"/>
</dbReference>
<keyword evidence="6 13" id="KW-0441">Lipid A biosynthesis</keyword>
<dbReference type="Pfam" id="PF02606">
    <property type="entry name" value="LpxK"/>
    <property type="match status" value="1"/>
</dbReference>
<evidence type="ECO:0000256" key="7">
    <source>
        <dbReference type="ARBA" id="ARBA00022679"/>
    </source>
</evidence>
<feature type="binding site" evidence="13">
    <location>
        <begin position="51"/>
        <end position="58"/>
    </location>
    <ligand>
        <name>ATP</name>
        <dbReference type="ChEBI" id="CHEBI:30616"/>
    </ligand>
</feature>
<evidence type="ECO:0000256" key="13">
    <source>
        <dbReference type="HAMAP-Rule" id="MF_00409"/>
    </source>
</evidence>
<dbReference type="GO" id="GO:0009029">
    <property type="term" value="F:lipid-A 4'-kinase activity"/>
    <property type="evidence" value="ECO:0007669"/>
    <property type="project" value="UniProtKB-UniRule"/>
</dbReference>
<dbReference type="GO" id="GO:0009244">
    <property type="term" value="P:lipopolysaccharide core region biosynthetic process"/>
    <property type="evidence" value="ECO:0007669"/>
    <property type="project" value="TreeGrafter"/>
</dbReference>
<dbReference type="GO" id="GO:0005886">
    <property type="term" value="C:plasma membrane"/>
    <property type="evidence" value="ECO:0007669"/>
    <property type="project" value="TreeGrafter"/>
</dbReference>
<dbReference type="RefSeq" id="WP_066132669.1">
    <property type="nucleotide sequence ID" value="NZ_CP014525.1"/>
</dbReference>
<organism evidence="14 15">
    <name type="scientific">Haematospirillum jordaniae</name>
    <dbReference type="NCBI Taxonomy" id="1549855"/>
    <lineage>
        <taxon>Bacteria</taxon>
        <taxon>Pseudomonadati</taxon>
        <taxon>Pseudomonadota</taxon>
        <taxon>Alphaproteobacteria</taxon>
        <taxon>Rhodospirillales</taxon>
        <taxon>Novispirillaceae</taxon>
        <taxon>Haematospirillum</taxon>
    </lineage>
</organism>
<dbReference type="EC" id="2.7.1.130" evidence="3 13"/>
<dbReference type="HAMAP" id="MF_00409">
    <property type="entry name" value="LpxK"/>
    <property type="match status" value="1"/>
</dbReference>
<dbReference type="GO" id="GO:0005524">
    <property type="term" value="F:ATP binding"/>
    <property type="evidence" value="ECO:0007669"/>
    <property type="project" value="UniProtKB-UniRule"/>
</dbReference>
<evidence type="ECO:0000256" key="1">
    <source>
        <dbReference type="ARBA" id="ARBA00002274"/>
    </source>
</evidence>
<keyword evidence="9 13" id="KW-0418">Kinase</keyword>
<evidence type="ECO:0000313" key="15">
    <source>
        <dbReference type="Proteomes" id="UP000076066"/>
    </source>
</evidence>
<comment type="pathway">
    <text evidence="2 13">Glycolipid biosynthesis; lipid IV(A) biosynthesis; lipid IV(A) from (3R)-3-hydroxytetradecanoyl-[acyl-carrier-protein] and UDP-N-acetyl-alpha-D-glucosamine: step 6/6.</text>
</comment>
<evidence type="ECO:0000256" key="5">
    <source>
        <dbReference type="ARBA" id="ARBA00022516"/>
    </source>
</evidence>
<dbReference type="PANTHER" id="PTHR42724">
    <property type="entry name" value="TETRAACYLDISACCHARIDE 4'-KINASE"/>
    <property type="match status" value="1"/>
</dbReference>
<evidence type="ECO:0000256" key="4">
    <source>
        <dbReference type="ARBA" id="ARBA00016436"/>
    </source>
</evidence>
<evidence type="ECO:0000256" key="10">
    <source>
        <dbReference type="ARBA" id="ARBA00022840"/>
    </source>
</evidence>
<proteinExistence type="inferred from homology"/>
<name>A0A143DDC0_9PROT</name>
<keyword evidence="15" id="KW-1185">Reference proteome</keyword>
<dbReference type="PANTHER" id="PTHR42724:SF1">
    <property type="entry name" value="TETRAACYLDISACCHARIDE 4'-KINASE, MITOCHONDRIAL-RELATED"/>
    <property type="match status" value="1"/>
</dbReference>
<comment type="similarity">
    <text evidence="13">Belongs to the LpxK family.</text>
</comment>
<dbReference type="KEGG" id="hjo:AY555_01830"/>
<dbReference type="InterPro" id="IPR003758">
    <property type="entry name" value="LpxK"/>
</dbReference>
<dbReference type="GeneID" id="53315895"/>
<dbReference type="GO" id="GO:0009245">
    <property type="term" value="P:lipid A biosynthetic process"/>
    <property type="evidence" value="ECO:0007669"/>
    <property type="project" value="UniProtKB-UniRule"/>
</dbReference>
<evidence type="ECO:0000256" key="11">
    <source>
        <dbReference type="ARBA" id="ARBA00023098"/>
    </source>
</evidence>
<evidence type="ECO:0000313" key="14">
    <source>
        <dbReference type="EMBL" id="AMW34118.1"/>
    </source>
</evidence>
<evidence type="ECO:0000256" key="8">
    <source>
        <dbReference type="ARBA" id="ARBA00022741"/>
    </source>
</evidence>
<sequence length="319" mass="34898">MQTPSWWQHRNMIALALSPFGWLYGLGTCLRQRAAHPWRAPVPVICIGNITAGGNGKTPVTLDILERLPGAHALLRGYGGKLKGPVQVNRQHHTCDQTGDEALLLAEKAPTWVARNRTAAAQAACKTGARYIVMDDGLQNPSLSKTLSLVVIDGQYGFGNNLMIPAGPLRESPHQAWKRADGIVLLGEDRTGVIDTAPAHLPVLRGHLVPDNKDQIWSGQRVVAFAGIGRPGKFFDTLATLGAELVSTYSFADHHPYSRNEINRMLEHAHREHCLLVTTTKDAVRIDPVQRSALSVLSVRVEWDDHGEALSALLEPLTR</sequence>
<keyword evidence="11 13" id="KW-0443">Lipid metabolism</keyword>
<gene>
    <name evidence="13" type="primary">lpxK</name>
    <name evidence="14" type="ORF">AY555_01830</name>
</gene>
<dbReference type="OrthoDB" id="9766423at2"/>
<keyword evidence="5 13" id="KW-0444">Lipid biosynthesis</keyword>
<dbReference type="NCBIfam" id="TIGR00682">
    <property type="entry name" value="lpxK"/>
    <property type="match status" value="1"/>
</dbReference>
<evidence type="ECO:0000256" key="12">
    <source>
        <dbReference type="ARBA" id="ARBA00029757"/>
    </source>
</evidence>
<accession>A0A143DDC0</accession>
<keyword evidence="8 13" id="KW-0547">Nucleotide-binding</keyword>
<dbReference type="STRING" id="1549855.AY555_01830"/>
<comment type="function">
    <text evidence="1 13">Transfers the gamma-phosphate of ATP to the 4'-position of a tetraacyldisaccharide 1-phosphate intermediate (termed DS-1-P) to form tetraacyldisaccharide 1,4'-bis-phosphate (lipid IVA).</text>
</comment>
<dbReference type="EMBL" id="CP014525">
    <property type="protein sequence ID" value="AMW34118.1"/>
    <property type="molecule type" value="Genomic_DNA"/>
</dbReference>
<keyword evidence="7 13" id="KW-0808">Transferase</keyword>
<protein>
    <recommendedName>
        <fullName evidence="4 13">Tetraacyldisaccharide 4'-kinase</fullName>
        <ecNumber evidence="3 13">2.7.1.130</ecNumber>
    </recommendedName>
    <alternativeName>
        <fullName evidence="12 13">Lipid A 4'-kinase</fullName>
    </alternativeName>
</protein>
<evidence type="ECO:0000256" key="3">
    <source>
        <dbReference type="ARBA" id="ARBA00012071"/>
    </source>
</evidence>
<reference evidence="14 15" key="1">
    <citation type="submission" date="2016-02" db="EMBL/GenBank/DDBJ databases">
        <title>Complete Genome of H5569, the type strain of the newly described species Haematospirillium jordaniae.</title>
        <authorList>
            <person name="Nicholson A.C."/>
            <person name="Humrighouse B.W."/>
            <person name="Loparov V."/>
            <person name="McQuiston J.R."/>
        </authorList>
    </citation>
    <scope>NUCLEOTIDE SEQUENCE [LARGE SCALE GENOMIC DNA]</scope>
    <source>
        <strain evidence="14 15">H5569</strain>
    </source>
</reference>
<comment type="catalytic activity">
    <reaction evidence="13">
        <text>a lipid A disaccharide + ATP = a lipid IVA + ADP + H(+)</text>
        <dbReference type="Rhea" id="RHEA:67840"/>
        <dbReference type="ChEBI" id="CHEBI:15378"/>
        <dbReference type="ChEBI" id="CHEBI:30616"/>
        <dbReference type="ChEBI" id="CHEBI:176343"/>
        <dbReference type="ChEBI" id="CHEBI:176425"/>
        <dbReference type="ChEBI" id="CHEBI:456216"/>
        <dbReference type="EC" id="2.7.1.130"/>
    </reaction>
</comment>
<evidence type="ECO:0000256" key="9">
    <source>
        <dbReference type="ARBA" id="ARBA00022777"/>
    </source>
</evidence>
<keyword evidence="10 13" id="KW-0067">ATP-binding</keyword>
<evidence type="ECO:0000256" key="6">
    <source>
        <dbReference type="ARBA" id="ARBA00022556"/>
    </source>
</evidence>
<evidence type="ECO:0000256" key="2">
    <source>
        <dbReference type="ARBA" id="ARBA00004870"/>
    </source>
</evidence>
<dbReference type="Proteomes" id="UP000076066">
    <property type="component" value="Chromosome"/>
</dbReference>
<dbReference type="AlphaFoldDB" id="A0A143DDC0"/>